<evidence type="ECO:0000256" key="2">
    <source>
        <dbReference type="SAM" id="SignalP"/>
    </source>
</evidence>
<dbReference type="OrthoDB" id="9814800at2"/>
<gene>
    <name evidence="4" type="ORF">SAMN02745118_01041</name>
</gene>
<dbReference type="RefSeq" id="WP_078809533.1">
    <property type="nucleotide sequence ID" value="NZ_FUWM01000007.1"/>
</dbReference>
<dbReference type="GO" id="GO:0016491">
    <property type="term" value="F:oxidoreductase activity"/>
    <property type="evidence" value="ECO:0007669"/>
    <property type="project" value="TreeGrafter"/>
</dbReference>
<name>A0A1T4L5F5_9FIRM</name>
<dbReference type="PANTHER" id="PTHR35038:SF8">
    <property type="entry name" value="C-TYPE POLYHEME CYTOCHROME OMCC"/>
    <property type="match status" value="1"/>
</dbReference>
<evidence type="ECO:0000259" key="3">
    <source>
        <dbReference type="Pfam" id="PF14522"/>
    </source>
</evidence>
<dbReference type="SUPFAM" id="SSF48695">
    <property type="entry name" value="Multiheme cytochromes"/>
    <property type="match status" value="1"/>
</dbReference>
<dbReference type="AlphaFoldDB" id="A0A1T4L5F5"/>
<feature type="chain" id="PRO_5012120195" evidence="2">
    <location>
        <begin position="28"/>
        <end position="254"/>
    </location>
</feature>
<feature type="signal peptide" evidence="2">
    <location>
        <begin position="1"/>
        <end position="27"/>
    </location>
</feature>
<dbReference type="EMBL" id="FUWM01000007">
    <property type="protein sequence ID" value="SJZ49740.1"/>
    <property type="molecule type" value="Genomic_DNA"/>
</dbReference>
<evidence type="ECO:0000313" key="4">
    <source>
        <dbReference type="EMBL" id="SJZ49740.1"/>
    </source>
</evidence>
<dbReference type="STRING" id="142842.SAMN02745118_01041"/>
<accession>A0A1T4L5F5</accession>
<dbReference type="InterPro" id="IPR029467">
    <property type="entry name" value="Cyt_c7-like"/>
</dbReference>
<dbReference type="InterPro" id="IPR036280">
    <property type="entry name" value="Multihaem_cyt_sf"/>
</dbReference>
<feature type="domain" description="Cytochrome c7-like" evidence="3">
    <location>
        <begin position="26"/>
        <end position="79"/>
    </location>
</feature>
<dbReference type="Pfam" id="PF14522">
    <property type="entry name" value="Cytochrome_C7"/>
    <property type="match status" value="1"/>
</dbReference>
<dbReference type="Proteomes" id="UP000190625">
    <property type="component" value="Unassembled WGS sequence"/>
</dbReference>
<evidence type="ECO:0000256" key="1">
    <source>
        <dbReference type="ARBA" id="ARBA00022729"/>
    </source>
</evidence>
<dbReference type="PANTHER" id="PTHR35038">
    <property type="entry name" value="DISSIMILATORY SULFITE REDUCTASE SIRA"/>
    <property type="match status" value="1"/>
</dbReference>
<evidence type="ECO:0000313" key="5">
    <source>
        <dbReference type="Proteomes" id="UP000190625"/>
    </source>
</evidence>
<dbReference type="Gene3D" id="1.10.1130.10">
    <property type="entry name" value="Flavocytochrome C3, Chain A"/>
    <property type="match status" value="1"/>
</dbReference>
<proteinExistence type="predicted"/>
<keyword evidence="1 2" id="KW-0732">Signal</keyword>
<reference evidence="5" key="1">
    <citation type="submission" date="2017-02" db="EMBL/GenBank/DDBJ databases">
        <authorList>
            <person name="Varghese N."/>
            <person name="Submissions S."/>
        </authorList>
    </citation>
    <scope>NUCLEOTIDE SEQUENCE [LARGE SCALE GENOMIC DNA]</scope>
    <source>
        <strain evidence="5">ATCC BAA-73</strain>
    </source>
</reference>
<sequence>MKKIKISLLICLLIFVGLNLTSQNAFAMDSESCKQCHQDVKKSWETSGHAKMGISCLSCHKSNMKLRQDKKEVCSTCHTTGEIKAGGSIGMPQKEVLEGSKVTFFTERDVPSSHSVSGVTCVDCHMPDNKSHSFKFIMPTSLETDNTNKDSQEEKTDNKEKQVASCTTCHRVLPPKLLKRQIVSKQSTITNMQNKVKKLLETNKEFKDQEIYKKAKANYEFTKKDGSKGIHNSIYIRDILKRTAIQLNNLKTNN</sequence>
<keyword evidence="5" id="KW-1185">Reference proteome</keyword>
<protein>
    <submittedName>
        <fullName evidence="4">Cytochrome c554 and c-prime</fullName>
    </submittedName>
</protein>
<organism evidence="4 5">
    <name type="scientific">Selenihalanaerobacter shriftii</name>
    <dbReference type="NCBI Taxonomy" id="142842"/>
    <lineage>
        <taxon>Bacteria</taxon>
        <taxon>Bacillati</taxon>
        <taxon>Bacillota</taxon>
        <taxon>Clostridia</taxon>
        <taxon>Halanaerobiales</taxon>
        <taxon>Halobacteroidaceae</taxon>
        <taxon>Selenihalanaerobacter</taxon>
    </lineage>
</organism>
<dbReference type="InterPro" id="IPR051829">
    <property type="entry name" value="Multiheme_Cytochr_ET"/>
</dbReference>